<evidence type="ECO:0000313" key="4">
    <source>
        <dbReference type="Proteomes" id="UP000649753"/>
    </source>
</evidence>
<keyword evidence="3" id="KW-0808">Transferase</keyword>
<comment type="similarity">
    <text evidence="1">Belongs to the ROK (NagC/XylR) family.</text>
</comment>
<reference evidence="3" key="1">
    <citation type="submission" date="2020-10" db="EMBL/GenBank/DDBJ databases">
        <title>Sequencing the genomes of 1000 actinobacteria strains.</title>
        <authorList>
            <person name="Klenk H.-P."/>
        </authorList>
    </citation>
    <scope>NUCLEOTIDE SEQUENCE</scope>
    <source>
        <strain evidence="3">DSM 46832</strain>
    </source>
</reference>
<dbReference type="Gene3D" id="3.30.420.40">
    <property type="match status" value="2"/>
</dbReference>
<sequence>MSVVLGIDLGGTALKWAVRPPDATARDLIAHGSMPTGADRTAIVAAMTDLVHRVDVEHGRVHAVGVGVPGHVDRATGVVRFLPNVSGDWGGFPLGAALRRDTGRPITVLNDARAFCLAELTMGAARGRRDALFLTLGTGVGGGVAVGGRLLVGSDDRLGEIGHLTYDRSGPRCGCGNRGCLELYASGPALVRGLRERTGRRPDSPRAVVAAADAGDGPAAEVLARAGRAIGETLASLCAVLPAEVAVIGGGVAAGLPALRPHIERALAERAEFIGPVAVVAAALGPMAGALGAALAASSHPDEPSGRAATGRSHRADEPERRST</sequence>
<dbReference type="PROSITE" id="PS01125">
    <property type="entry name" value="ROK"/>
    <property type="match status" value="1"/>
</dbReference>
<protein>
    <submittedName>
        <fullName evidence="3">Glucokinase</fullName>
        <ecNumber evidence="3">2.7.1.2</ecNumber>
    </submittedName>
</protein>
<dbReference type="Pfam" id="PF00480">
    <property type="entry name" value="ROK"/>
    <property type="match status" value="1"/>
</dbReference>
<evidence type="ECO:0000256" key="1">
    <source>
        <dbReference type="ARBA" id="ARBA00006479"/>
    </source>
</evidence>
<dbReference type="EMBL" id="JADBEB010000001">
    <property type="protein sequence ID" value="MBE1489681.1"/>
    <property type="molecule type" value="Genomic_DNA"/>
</dbReference>
<dbReference type="AlphaFoldDB" id="A0A927MAQ1"/>
<feature type="region of interest" description="Disordered" evidence="2">
    <location>
        <begin position="296"/>
        <end position="324"/>
    </location>
</feature>
<proteinExistence type="inferred from homology"/>
<evidence type="ECO:0000256" key="2">
    <source>
        <dbReference type="SAM" id="MobiDB-lite"/>
    </source>
</evidence>
<dbReference type="InterPro" id="IPR049874">
    <property type="entry name" value="ROK_cs"/>
</dbReference>
<evidence type="ECO:0000313" key="3">
    <source>
        <dbReference type="EMBL" id="MBE1489681.1"/>
    </source>
</evidence>
<dbReference type="InterPro" id="IPR043129">
    <property type="entry name" value="ATPase_NBD"/>
</dbReference>
<dbReference type="Proteomes" id="UP000649753">
    <property type="component" value="Unassembled WGS sequence"/>
</dbReference>
<dbReference type="InterPro" id="IPR000600">
    <property type="entry name" value="ROK"/>
</dbReference>
<gene>
    <name evidence="3" type="ORF">H4W31_005319</name>
</gene>
<name>A0A927MAQ1_9ACTN</name>
<dbReference type="RefSeq" id="WP_192769110.1">
    <property type="nucleotide sequence ID" value="NZ_JADBEB010000001.1"/>
</dbReference>
<dbReference type="PANTHER" id="PTHR18964:SF149">
    <property type="entry name" value="BIFUNCTIONAL UDP-N-ACETYLGLUCOSAMINE 2-EPIMERASE_N-ACETYLMANNOSAMINE KINASE"/>
    <property type="match status" value="1"/>
</dbReference>
<dbReference type="PANTHER" id="PTHR18964">
    <property type="entry name" value="ROK (REPRESSOR, ORF, KINASE) FAMILY"/>
    <property type="match status" value="1"/>
</dbReference>
<comment type="caution">
    <text evidence="3">The sequence shown here is derived from an EMBL/GenBank/DDBJ whole genome shotgun (WGS) entry which is preliminary data.</text>
</comment>
<dbReference type="SUPFAM" id="SSF53067">
    <property type="entry name" value="Actin-like ATPase domain"/>
    <property type="match status" value="1"/>
</dbReference>
<feature type="compositionally biased region" description="Basic and acidic residues" evidence="2">
    <location>
        <begin position="314"/>
        <end position="324"/>
    </location>
</feature>
<dbReference type="EC" id="2.7.1.2" evidence="3"/>
<accession>A0A927MAQ1</accession>
<dbReference type="GO" id="GO:0004340">
    <property type="term" value="F:glucokinase activity"/>
    <property type="evidence" value="ECO:0007669"/>
    <property type="project" value="UniProtKB-EC"/>
</dbReference>
<keyword evidence="4" id="KW-1185">Reference proteome</keyword>
<organism evidence="3 4">
    <name type="scientific">Plantactinospora soyae</name>
    <dbReference type="NCBI Taxonomy" id="1544732"/>
    <lineage>
        <taxon>Bacteria</taxon>
        <taxon>Bacillati</taxon>
        <taxon>Actinomycetota</taxon>
        <taxon>Actinomycetes</taxon>
        <taxon>Micromonosporales</taxon>
        <taxon>Micromonosporaceae</taxon>
        <taxon>Plantactinospora</taxon>
    </lineage>
</organism>